<evidence type="ECO:0000313" key="1">
    <source>
        <dbReference type="EMBL" id="JAD99684.1"/>
    </source>
</evidence>
<dbReference type="EMBL" id="GBRH01198211">
    <property type="protein sequence ID" value="JAD99684.1"/>
    <property type="molecule type" value="Transcribed_RNA"/>
</dbReference>
<dbReference type="AlphaFoldDB" id="A0A0A9EG26"/>
<reference evidence="1" key="1">
    <citation type="submission" date="2014-09" db="EMBL/GenBank/DDBJ databases">
        <authorList>
            <person name="Magalhaes I.L.F."/>
            <person name="Oliveira U."/>
            <person name="Santos F.R."/>
            <person name="Vidigal T.H.D.A."/>
            <person name="Brescovit A.D."/>
            <person name="Santos A.J."/>
        </authorList>
    </citation>
    <scope>NUCLEOTIDE SEQUENCE</scope>
    <source>
        <tissue evidence="1">Shoot tissue taken approximately 20 cm above the soil surface</tissue>
    </source>
</reference>
<accession>A0A0A9EG26</accession>
<name>A0A0A9EG26_ARUDO</name>
<organism evidence="1">
    <name type="scientific">Arundo donax</name>
    <name type="common">Giant reed</name>
    <name type="synonym">Donax arundinaceus</name>
    <dbReference type="NCBI Taxonomy" id="35708"/>
    <lineage>
        <taxon>Eukaryota</taxon>
        <taxon>Viridiplantae</taxon>
        <taxon>Streptophyta</taxon>
        <taxon>Embryophyta</taxon>
        <taxon>Tracheophyta</taxon>
        <taxon>Spermatophyta</taxon>
        <taxon>Magnoliopsida</taxon>
        <taxon>Liliopsida</taxon>
        <taxon>Poales</taxon>
        <taxon>Poaceae</taxon>
        <taxon>PACMAD clade</taxon>
        <taxon>Arundinoideae</taxon>
        <taxon>Arundineae</taxon>
        <taxon>Arundo</taxon>
    </lineage>
</organism>
<protein>
    <submittedName>
        <fullName evidence="1">Uncharacterized protein</fullName>
    </submittedName>
</protein>
<proteinExistence type="predicted"/>
<reference evidence="1" key="2">
    <citation type="journal article" date="2015" name="Data Brief">
        <title>Shoot transcriptome of the giant reed, Arundo donax.</title>
        <authorList>
            <person name="Barrero R.A."/>
            <person name="Guerrero F.D."/>
            <person name="Moolhuijzen P."/>
            <person name="Goolsby J.A."/>
            <person name="Tidwell J."/>
            <person name="Bellgard S.E."/>
            <person name="Bellgard M.I."/>
        </authorList>
    </citation>
    <scope>NUCLEOTIDE SEQUENCE</scope>
    <source>
        <tissue evidence="1">Shoot tissue taken approximately 20 cm above the soil surface</tissue>
    </source>
</reference>
<sequence length="49" mass="5128">MEEKKDEKALVAVEETGVASKTVVTKEWVVFDDDDSAGAGSGKGISVIT</sequence>